<name>A0A8C6LM33_NOTFU</name>
<feature type="compositionally biased region" description="Basic and acidic residues" evidence="2">
    <location>
        <begin position="135"/>
        <end position="178"/>
    </location>
</feature>
<evidence type="ECO:0000256" key="2">
    <source>
        <dbReference type="SAM" id="MobiDB-lite"/>
    </source>
</evidence>
<keyword evidence="1" id="KW-0175">Coiled coil</keyword>
<evidence type="ECO:0000313" key="5">
    <source>
        <dbReference type="Proteomes" id="UP000694548"/>
    </source>
</evidence>
<feature type="coiled-coil region" evidence="1">
    <location>
        <begin position="382"/>
        <end position="409"/>
    </location>
</feature>
<sequence>MQPDLLNFKKGWMMKLDEKDQWKKYWFVLSTDRLRFYSDSVAEETSDLGGEIDLTKCFSVSECQVQRNYGFQIHTLMGTFTLSAMTAGIRRNWIQALMKNVHPGNAPDVASLPGQHITCSSPELIPKPDVTQDSASKDISVEKDPHSRTVTERRHEDHYKTFDCSEIRPQSDETDHQKPLPPLELGDLERRRRREERRRRYESMLGFSLGHTEPQQTEDGDVRALSPQLQLRMEKQIEECWRKVERSGFIPERKVLLSVYTRDSEADLKRLKEELKEELEKQRLEKEERNRRKTDEEQILQVTEGMAVCERGLAAMEECHRKVVEELRRLHQQEVERLLVEKDQLLEEESAATATAIEAIQNAHRVELQREVQRRRQSENGNTQLEEIHRQHREELASVQRELGVLSQQFSLKCLEIRHLVQALDAERRALCQCQQENQDLRSRNQVIFSSNMAHVLHVSAIFKNVYQFGLNDSEGRKLECLCESKVDVCLALGEPVVWYQSQRCREALAGGQRRRWFQKCLVPELAGSRVS</sequence>
<dbReference type="SUPFAM" id="SSF50729">
    <property type="entry name" value="PH domain-like"/>
    <property type="match status" value="1"/>
</dbReference>
<dbReference type="GO" id="GO:0015629">
    <property type="term" value="C:actin cytoskeleton"/>
    <property type="evidence" value="ECO:0007669"/>
    <property type="project" value="TreeGrafter"/>
</dbReference>
<keyword evidence="5" id="KW-1185">Reference proteome</keyword>
<dbReference type="PANTHER" id="PTHR17271:SF12">
    <property type="entry name" value="MYOSIN PHOSPHATASE RHO-INTERACTING PROTEIN ISOFORM X1"/>
    <property type="match status" value="1"/>
</dbReference>
<dbReference type="SMART" id="SM00233">
    <property type="entry name" value="PH"/>
    <property type="match status" value="1"/>
</dbReference>
<feature type="domain" description="PH" evidence="3">
    <location>
        <begin position="6"/>
        <end position="102"/>
    </location>
</feature>
<dbReference type="InterPro" id="IPR052223">
    <property type="entry name" value="Actin_Cytoskeleton_Reg"/>
</dbReference>
<dbReference type="PROSITE" id="PS50003">
    <property type="entry name" value="PH_DOMAIN"/>
    <property type="match status" value="1"/>
</dbReference>
<dbReference type="Gene3D" id="2.30.29.30">
    <property type="entry name" value="Pleckstrin-homology domain (PH domain)/Phosphotyrosine-binding domain (PTB)"/>
    <property type="match status" value="1"/>
</dbReference>
<dbReference type="GeneTree" id="ENSGT00940000164958"/>
<feature type="coiled-coil region" evidence="1">
    <location>
        <begin position="261"/>
        <end position="297"/>
    </location>
</feature>
<dbReference type="PANTHER" id="PTHR17271">
    <property type="entry name" value="PLECKSTRIN HOMOLOGY PH DOMAIN-CONTAINING PROTEIN"/>
    <property type="match status" value="1"/>
</dbReference>
<dbReference type="Ensembl" id="ENSNFUT00015022078.1">
    <property type="protein sequence ID" value="ENSNFUP00015021081.1"/>
    <property type="gene ID" value="ENSNFUG00015010229.1"/>
</dbReference>
<protein>
    <recommendedName>
        <fullName evidence="3">PH domain-containing protein</fullName>
    </recommendedName>
</protein>
<reference evidence="4" key="2">
    <citation type="submission" date="2025-09" db="UniProtKB">
        <authorList>
            <consortium name="Ensembl"/>
        </authorList>
    </citation>
    <scope>IDENTIFICATION</scope>
</reference>
<dbReference type="InterPro" id="IPR011993">
    <property type="entry name" value="PH-like_dom_sf"/>
</dbReference>
<dbReference type="Pfam" id="PF00169">
    <property type="entry name" value="PH"/>
    <property type="match status" value="1"/>
</dbReference>
<evidence type="ECO:0000256" key="1">
    <source>
        <dbReference type="SAM" id="Coils"/>
    </source>
</evidence>
<accession>A0A8C6LM33</accession>
<evidence type="ECO:0000313" key="4">
    <source>
        <dbReference type="Ensembl" id="ENSNFUP00015021081.1"/>
    </source>
</evidence>
<proteinExistence type="predicted"/>
<feature type="region of interest" description="Disordered" evidence="2">
    <location>
        <begin position="120"/>
        <end position="194"/>
    </location>
</feature>
<reference evidence="4" key="1">
    <citation type="submission" date="2025-08" db="UniProtKB">
        <authorList>
            <consortium name="Ensembl"/>
        </authorList>
    </citation>
    <scope>IDENTIFICATION</scope>
</reference>
<dbReference type="AlphaFoldDB" id="A0A8C6LM33"/>
<dbReference type="Proteomes" id="UP000694548">
    <property type="component" value="Unassembled WGS sequence"/>
</dbReference>
<dbReference type="InterPro" id="IPR001849">
    <property type="entry name" value="PH_domain"/>
</dbReference>
<organism evidence="4 5">
    <name type="scientific">Nothobranchius furzeri</name>
    <name type="common">Turquoise killifish</name>
    <dbReference type="NCBI Taxonomy" id="105023"/>
    <lineage>
        <taxon>Eukaryota</taxon>
        <taxon>Metazoa</taxon>
        <taxon>Chordata</taxon>
        <taxon>Craniata</taxon>
        <taxon>Vertebrata</taxon>
        <taxon>Euteleostomi</taxon>
        <taxon>Actinopterygii</taxon>
        <taxon>Neopterygii</taxon>
        <taxon>Teleostei</taxon>
        <taxon>Neoteleostei</taxon>
        <taxon>Acanthomorphata</taxon>
        <taxon>Ovalentaria</taxon>
        <taxon>Atherinomorphae</taxon>
        <taxon>Cyprinodontiformes</taxon>
        <taxon>Nothobranchiidae</taxon>
        <taxon>Nothobranchius</taxon>
    </lineage>
</organism>
<dbReference type="GO" id="GO:0051015">
    <property type="term" value="F:actin filament binding"/>
    <property type="evidence" value="ECO:0007669"/>
    <property type="project" value="TreeGrafter"/>
</dbReference>
<evidence type="ECO:0000259" key="3">
    <source>
        <dbReference type="PROSITE" id="PS50003"/>
    </source>
</evidence>